<evidence type="ECO:0000259" key="1">
    <source>
        <dbReference type="Pfam" id="PF11926"/>
    </source>
</evidence>
<name>A0AAV6IFD4_9ERIC</name>
<proteinExistence type="predicted"/>
<gene>
    <name evidence="2" type="ORF">RHGRI_028217</name>
</gene>
<dbReference type="Pfam" id="PF11926">
    <property type="entry name" value="DUF3444"/>
    <property type="match status" value="1"/>
</dbReference>
<protein>
    <recommendedName>
        <fullName evidence="1">DUF3444 domain-containing protein</fullName>
    </recommendedName>
</protein>
<evidence type="ECO:0000313" key="3">
    <source>
        <dbReference type="Proteomes" id="UP000823749"/>
    </source>
</evidence>
<feature type="domain" description="DUF3444" evidence="1">
    <location>
        <begin position="25"/>
        <end position="95"/>
    </location>
</feature>
<dbReference type="PANTHER" id="PTHR47374">
    <property type="entry name" value="ENDOSOME ANTIGEN-LIKE PROTEIN, PUTATIVE (DUF3444)-RELATED"/>
    <property type="match status" value="1"/>
</dbReference>
<dbReference type="InterPro" id="IPR024593">
    <property type="entry name" value="DUF3444"/>
</dbReference>
<reference evidence="2" key="1">
    <citation type="submission" date="2020-08" db="EMBL/GenBank/DDBJ databases">
        <title>Plant Genome Project.</title>
        <authorList>
            <person name="Zhang R.-G."/>
        </authorList>
    </citation>
    <scope>NUCLEOTIDE SEQUENCE</scope>
    <source>
        <strain evidence="2">WSP0</strain>
        <tissue evidence="2">Leaf</tissue>
    </source>
</reference>
<organism evidence="2 3">
    <name type="scientific">Rhododendron griersonianum</name>
    <dbReference type="NCBI Taxonomy" id="479676"/>
    <lineage>
        <taxon>Eukaryota</taxon>
        <taxon>Viridiplantae</taxon>
        <taxon>Streptophyta</taxon>
        <taxon>Embryophyta</taxon>
        <taxon>Tracheophyta</taxon>
        <taxon>Spermatophyta</taxon>
        <taxon>Magnoliopsida</taxon>
        <taxon>eudicotyledons</taxon>
        <taxon>Gunneridae</taxon>
        <taxon>Pentapetalae</taxon>
        <taxon>asterids</taxon>
        <taxon>Ericales</taxon>
        <taxon>Ericaceae</taxon>
        <taxon>Ericoideae</taxon>
        <taxon>Rhodoreae</taxon>
        <taxon>Rhododendron</taxon>
    </lineage>
</organism>
<sequence>MEIPSTISTLSNLLESNHRAKMLKSKLQSYKYEIVQVLEYNERCIKIATLARRKGFKSVFGAPRSLRSGAGEMEIPQFELARFSHQIPAFNVTEEKDRLLSNCWELDPAAIPDFCA</sequence>
<dbReference type="AlphaFoldDB" id="A0AAV6IFD4"/>
<evidence type="ECO:0000313" key="2">
    <source>
        <dbReference type="EMBL" id="KAG5527241.1"/>
    </source>
</evidence>
<comment type="caution">
    <text evidence="2">The sequence shown here is derived from an EMBL/GenBank/DDBJ whole genome shotgun (WGS) entry which is preliminary data.</text>
</comment>
<dbReference type="EMBL" id="JACTNZ010000010">
    <property type="protein sequence ID" value="KAG5527241.1"/>
    <property type="molecule type" value="Genomic_DNA"/>
</dbReference>
<dbReference type="PANTHER" id="PTHR47374:SF6">
    <property type="entry name" value="ENDOSOME ANTIGEN-LIKE PROTEIN, PUTATIVE (DUF3444)-RELATED"/>
    <property type="match status" value="1"/>
</dbReference>
<dbReference type="Proteomes" id="UP000823749">
    <property type="component" value="Chromosome 10"/>
</dbReference>
<accession>A0AAV6IFD4</accession>
<keyword evidence="3" id="KW-1185">Reference proteome</keyword>